<dbReference type="Proteomes" id="UP001501195">
    <property type="component" value="Unassembled WGS sequence"/>
</dbReference>
<name>A0ABP9HHY9_9ACTN</name>
<protein>
    <submittedName>
        <fullName evidence="1">Uncharacterized protein</fullName>
    </submittedName>
</protein>
<organism evidence="1 2">
    <name type="scientific">Kineococcus glutinatus</name>
    <dbReference type="NCBI Taxonomy" id="1070872"/>
    <lineage>
        <taxon>Bacteria</taxon>
        <taxon>Bacillati</taxon>
        <taxon>Actinomycetota</taxon>
        <taxon>Actinomycetes</taxon>
        <taxon>Kineosporiales</taxon>
        <taxon>Kineosporiaceae</taxon>
        <taxon>Kineococcus</taxon>
    </lineage>
</organism>
<dbReference type="EMBL" id="BAABIL010000143">
    <property type="protein sequence ID" value="GAA4971385.1"/>
    <property type="molecule type" value="Genomic_DNA"/>
</dbReference>
<accession>A0ABP9HHY9</accession>
<keyword evidence="2" id="KW-1185">Reference proteome</keyword>
<comment type="caution">
    <text evidence="1">The sequence shown here is derived from an EMBL/GenBank/DDBJ whole genome shotgun (WGS) entry which is preliminary data.</text>
</comment>
<evidence type="ECO:0000313" key="2">
    <source>
        <dbReference type="Proteomes" id="UP001501195"/>
    </source>
</evidence>
<evidence type="ECO:0000313" key="1">
    <source>
        <dbReference type="EMBL" id="GAA4971385.1"/>
    </source>
</evidence>
<proteinExistence type="predicted"/>
<gene>
    <name evidence="1" type="ORF">GCM10023225_11480</name>
</gene>
<sequence length="152" mass="15645">MRRGTPPGLRTERGQVRAVAQACASFRAGDVALAVDARARNEWPQVLRVTCRVPAASVVVPTSAGAPGSAEATAVEVAAVRRAAARIRAAGGRPVLVAAEGSASLVRLGVPQAAVRRVAHVRTSEDERVLQERPDGAQAIAVELYAAPAPAS</sequence>
<reference evidence="2" key="1">
    <citation type="journal article" date="2019" name="Int. J. Syst. Evol. Microbiol.">
        <title>The Global Catalogue of Microorganisms (GCM) 10K type strain sequencing project: providing services to taxonomists for standard genome sequencing and annotation.</title>
        <authorList>
            <consortium name="The Broad Institute Genomics Platform"/>
            <consortium name="The Broad Institute Genome Sequencing Center for Infectious Disease"/>
            <person name="Wu L."/>
            <person name="Ma J."/>
        </authorList>
    </citation>
    <scope>NUCLEOTIDE SEQUENCE [LARGE SCALE GENOMIC DNA]</scope>
    <source>
        <strain evidence="2">JCM 18126</strain>
    </source>
</reference>